<keyword evidence="3" id="KW-1003">Cell membrane</keyword>
<dbReference type="EMBL" id="SNVW01000009">
    <property type="protein sequence ID" value="TDN43167.1"/>
    <property type="molecule type" value="Genomic_DNA"/>
</dbReference>
<dbReference type="PANTHER" id="PTHR43386">
    <property type="entry name" value="OLIGOPEPTIDE TRANSPORT SYSTEM PERMEASE PROTEIN APPC"/>
    <property type="match status" value="1"/>
</dbReference>
<evidence type="ECO:0000256" key="4">
    <source>
        <dbReference type="ARBA" id="ARBA00022692"/>
    </source>
</evidence>
<dbReference type="CDD" id="cd06261">
    <property type="entry name" value="TM_PBP2"/>
    <property type="match status" value="1"/>
</dbReference>
<dbReference type="AlphaFoldDB" id="A0A4R6DF24"/>
<evidence type="ECO:0000256" key="6">
    <source>
        <dbReference type="ARBA" id="ARBA00023136"/>
    </source>
</evidence>
<keyword evidence="2 7" id="KW-0813">Transport</keyword>
<feature type="transmembrane region" description="Helical" evidence="7">
    <location>
        <begin position="224"/>
        <end position="249"/>
    </location>
</feature>
<dbReference type="RefSeq" id="WP_133520421.1">
    <property type="nucleotide sequence ID" value="NZ_SNVW01000009.1"/>
</dbReference>
<reference evidence="9 10" key="1">
    <citation type="submission" date="2019-03" db="EMBL/GenBank/DDBJ databases">
        <title>Genomic analyses of the natural microbiome of Caenorhabditis elegans.</title>
        <authorList>
            <person name="Samuel B."/>
        </authorList>
    </citation>
    <scope>NUCLEOTIDE SEQUENCE [LARGE SCALE GENOMIC DNA]</scope>
    <source>
        <strain evidence="9 10">JUb65</strain>
    </source>
</reference>
<organism evidence="9 10">
    <name type="scientific">Curtobacterium flaccumfaciens</name>
    <dbReference type="NCBI Taxonomy" id="2035"/>
    <lineage>
        <taxon>Bacteria</taxon>
        <taxon>Bacillati</taxon>
        <taxon>Actinomycetota</taxon>
        <taxon>Actinomycetes</taxon>
        <taxon>Micrococcales</taxon>
        <taxon>Microbacteriaceae</taxon>
        <taxon>Curtobacterium</taxon>
    </lineage>
</organism>
<feature type="transmembrane region" description="Helical" evidence="7">
    <location>
        <begin position="142"/>
        <end position="161"/>
    </location>
</feature>
<comment type="subcellular location">
    <subcellularLocation>
        <location evidence="1 7">Cell membrane</location>
        <topology evidence="1 7">Multi-pass membrane protein</topology>
    </subcellularLocation>
</comment>
<evidence type="ECO:0000256" key="2">
    <source>
        <dbReference type="ARBA" id="ARBA00022448"/>
    </source>
</evidence>
<evidence type="ECO:0000313" key="10">
    <source>
        <dbReference type="Proteomes" id="UP000295764"/>
    </source>
</evidence>
<evidence type="ECO:0000259" key="8">
    <source>
        <dbReference type="PROSITE" id="PS50928"/>
    </source>
</evidence>
<dbReference type="Gene3D" id="1.10.3720.10">
    <property type="entry name" value="MetI-like"/>
    <property type="match status" value="1"/>
</dbReference>
<dbReference type="GO" id="GO:0055085">
    <property type="term" value="P:transmembrane transport"/>
    <property type="evidence" value="ECO:0007669"/>
    <property type="project" value="InterPro"/>
</dbReference>
<feature type="transmembrane region" description="Helical" evidence="7">
    <location>
        <begin position="109"/>
        <end position="135"/>
    </location>
</feature>
<feature type="transmembrane region" description="Helical" evidence="7">
    <location>
        <begin position="269"/>
        <end position="289"/>
    </location>
</feature>
<evidence type="ECO:0000256" key="1">
    <source>
        <dbReference type="ARBA" id="ARBA00004651"/>
    </source>
</evidence>
<dbReference type="Proteomes" id="UP000295764">
    <property type="component" value="Unassembled WGS sequence"/>
</dbReference>
<comment type="caution">
    <text evidence="9">The sequence shown here is derived from an EMBL/GenBank/DDBJ whole genome shotgun (WGS) entry which is preliminary data.</text>
</comment>
<protein>
    <submittedName>
        <fullName evidence="9">Peptide/nickel transport system permease protein</fullName>
    </submittedName>
</protein>
<evidence type="ECO:0000256" key="7">
    <source>
        <dbReference type="RuleBase" id="RU363032"/>
    </source>
</evidence>
<keyword evidence="6 7" id="KW-0472">Membrane</keyword>
<dbReference type="PROSITE" id="PS50928">
    <property type="entry name" value="ABC_TM1"/>
    <property type="match status" value="1"/>
</dbReference>
<proteinExistence type="inferred from homology"/>
<dbReference type="PANTHER" id="PTHR43386:SF25">
    <property type="entry name" value="PEPTIDE ABC TRANSPORTER PERMEASE PROTEIN"/>
    <property type="match status" value="1"/>
</dbReference>
<dbReference type="InterPro" id="IPR050366">
    <property type="entry name" value="BP-dependent_transpt_permease"/>
</dbReference>
<gene>
    <name evidence="9" type="ORF">EDF64_10990</name>
</gene>
<dbReference type="OrthoDB" id="9812701at2"/>
<feature type="transmembrane region" description="Helical" evidence="7">
    <location>
        <begin position="43"/>
        <end position="63"/>
    </location>
</feature>
<keyword evidence="4 7" id="KW-0812">Transmembrane</keyword>
<evidence type="ECO:0000313" key="9">
    <source>
        <dbReference type="EMBL" id="TDN43167.1"/>
    </source>
</evidence>
<dbReference type="Pfam" id="PF00528">
    <property type="entry name" value="BPD_transp_1"/>
    <property type="match status" value="1"/>
</dbReference>
<dbReference type="GO" id="GO:0005886">
    <property type="term" value="C:plasma membrane"/>
    <property type="evidence" value="ECO:0007669"/>
    <property type="project" value="UniProtKB-SubCell"/>
</dbReference>
<name>A0A4R6DF24_9MICO</name>
<feature type="transmembrane region" description="Helical" evidence="7">
    <location>
        <begin position="167"/>
        <end position="185"/>
    </location>
</feature>
<dbReference type="InterPro" id="IPR000515">
    <property type="entry name" value="MetI-like"/>
</dbReference>
<accession>A0A4R6DF24</accession>
<evidence type="ECO:0000256" key="5">
    <source>
        <dbReference type="ARBA" id="ARBA00022989"/>
    </source>
</evidence>
<comment type="similarity">
    <text evidence="7">Belongs to the binding-protein-dependent transport system permease family.</text>
</comment>
<keyword evidence="5 7" id="KW-1133">Transmembrane helix</keyword>
<dbReference type="InterPro" id="IPR035906">
    <property type="entry name" value="MetI-like_sf"/>
</dbReference>
<evidence type="ECO:0000256" key="3">
    <source>
        <dbReference type="ARBA" id="ARBA00022475"/>
    </source>
</evidence>
<dbReference type="SUPFAM" id="SSF161098">
    <property type="entry name" value="MetI-like"/>
    <property type="match status" value="1"/>
</dbReference>
<sequence length="303" mass="30975">MTDTTQLALGRPGVLVADGVPGSPGVRSGATAALRTLAARPTLTVAAVWLALVVLAAVLPGVLTHHDPLAADPAAKLTAPDAAHWFGTDQLGRDLYSRVVHGTALTLQAAVLAIVIGLVGGSVVGLVAGFVGGVVDTVLMRLADVLLAIPSLLLSLTIVTVLGFGTVNVAVAVGVASIATIARIMRSEVVRVRTAAFVEAASANGNRWWRVLAVHVLPNAAGPVVVLAALEFGTAILAVSSLSFLGYGAQPPAPEWGSLVSTGRDFIATSWWLTTIPGLVIAVTVLAGNRIARALDTERRAVR</sequence>
<feature type="domain" description="ABC transmembrane type-1" evidence="8">
    <location>
        <begin position="103"/>
        <end position="292"/>
    </location>
</feature>